<feature type="region of interest" description="Disordered" evidence="1">
    <location>
        <begin position="1"/>
        <end position="63"/>
    </location>
</feature>
<evidence type="ECO:0000259" key="2">
    <source>
        <dbReference type="PROSITE" id="PS51140"/>
    </source>
</evidence>
<dbReference type="PANTHER" id="PTHR46535:SF1">
    <property type="entry name" value="NEDD4-BINDING PROTEIN 2"/>
    <property type="match status" value="1"/>
</dbReference>
<dbReference type="InterPro" id="IPR052772">
    <property type="entry name" value="Endo/PolyKinase_Domain-Protein"/>
</dbReference>
<dbReference type="PROSITE" id="PS51140">
    <property type="entry name" value="CUE"/>
    <property type="match status" value="2"/>
</dbReference>
<dbReference type="SMART" id="SM00546">
    <property type="entry name" value="CUE"/>
    <property type="match status" value="2"/>
</dbReference>
<dbReference type="Gene3D" id="1.10.8.10">
    <property type="entry name" value="DNA helicase RuvA subunit, C-terminal domain"/>
    <property type="match status" value="1"/>
</dbReference>
<dbReference type="Proteomes" id="UP000780801">
    <property type="component" value="Unassembled WGS sequence"/>
</dbReference>
<organism evidence="3 4">
    <name type="scientific">Lunasporangiospora selenospora</name>
    <dbReference type="NCBI Taxonomy" id="979761"/>
    <lineage>
        <taxon>Eukaryota</taxon>
        <taxon>Fungi</taxon>
        <taxon>Fungi incertae sedis</taxon>
        <taxon>Mucoromycota</taxon>
        <taxon>Mortierellomycotina</taxon>
        <taxon>Mortierellomycetes</taxon>
        <taxon>Mortierellales</taxon>
        <taxon>Mortierellaceae</taxon>
        <taxon>Lunasporangiospora</taxon>
    </lineage>
</organism>
<dbReference type="Pfam" id="PF08590">
    <property type="entry name" value="DUF1771"/>
    <property type="match status" value="1"/>
</dbReference>
<dbReference type="AlphaFoldDB" id="A0A9P6FT19"/>
<keyword evidence="4" id="KW-1185">Reference proteome</keyword>
<sequence>MKAPSHRHQENRSRTSHSKRQQKPKSLRSADPMRDTQPPSSSTETPRRTWKREQTPQQPVLEEQLGVLDLSEEFEKTAIEKPAVTDHVGGNTIREEELEFLRSCFPDRDMSEEYMESVLRESGQDLEQAVDRILSQMFLENEQIETSSAGSGSLHSGSTTTSSNTTSSLDDLFFQGISKDKKKSAGPWKSQDDGLLRTLEYQDEFLIPESNHWATFEHQISILMNIFHTLPQKTIVSEYHANGTNLFKTVESLEERLKKENQDGTGLHRQSQFDIHLAQLVEMFPDHSTEGLKKMLVFNGGNFTEAMNAVLAADIARAESNFELYNDEDDPVWCRQRAQEVLNQRNELFRKAAKAYKETKGKGVGMGGIAAFYADEGKKLDVQGKQWHMRAARAVVQQN</sequence>
<dbReference type="SUPFAM" id="SSF46934">
    <property type="entry name" value="UBA-like"/>
    <property type="match status" value="1"/>
</dbReference>
<comment type="caution">
    <text evidence="3">The sequence shown here is derived from an EMBL/GenBank/DDBJ whole genome shotgun (WGS) entry which is preliminary data.</text>
</comment>
<accession>A0A9P6FT19</accession>
<feature type="compositionally biased region" description="Basic and acidic residues" evidence="1">
    <location>
        <begin position="45"/>
        <end position="54"/>
    </location>
</feature>
<dbReference type="PANTHER" id="PTHR46535">
    <property type="entry name" value="NEDD4-BINDING PROTEIN 2"/>
    <property type="match status" value="1"/>
</dbReference>
<proteinExistence type="predicted"/>
<evidence type="ECO:0000313" key="3">
    <source>
        <dbReference type="EMBL" id="KAF9580251.1"/>
    </source>
</evidence>
<dbReference type="InterPro" id="IPR009060">
    <property type="entry name" value="UBA-like_sf"/>
</dbReference>
<feature type="non-terminal residue" evidence="3">
    <location>
        <position position="1"/>
    </location>
</feature>
<feature type="compositionally biased region" description="Low complexity" evidence="1">
    <location>
        <begin position="146"/>
        <end position="165"/>
    </location>
</feature>
<feature type="domain" description="CUE" evidence="2">
    <location>
        <begin position="93"/>
        <end position="139"/>
    </location>
</feature>
<dbReference type="CDD" id="cd14279">
    <property type="entry name" value="CUE"/>
    <property type="match status" value="2"/>
</dbReference>
<dbReference type="OrthoDB" id="3231855at2759"/>
<protein>
    <recommendedName>
        <fullName evidence="2">CUE domain-containing protein</fullName>
    </recommendedName>
</protein>
<name>A0A9P6FT19_9FUNG</name>
<dbReference type="SMART" id="SM01162">
    <property type="entry name" value="DUF1771"/>
    <property type="match status" value="1"/>
</dbReference>
<feature type="compositionally biased region" description="Basic residues" evidence="1">
    <location>
        <begin position="14"/>
        <end position="26"/>
    </location>
</feature>
<dbReference type="EMBL" id="JAABOA010002188">
    <property type="protein sequence ID" value="KAF9580251.1"/>
    <property type="molecule type" value="Genomic_DNA"/>
</dbReference>
<gene>
    <name evidence="3" type="ORF">BGW38_003173</name>
</gene>
<dbReference type="GO" id="GO:0005634">
    <property type="term" value="C:nucleus"/>
    <property type="evidence" value="ECO:0007669"/>
    <property type="project" value="TreeGrafter"/>
</dbReference>
<feature type="region of interest" description="Disordered" evidence="1">
    <location>
        <begin position="145"/>
        <end position="165"/>
    </location>
</feature>
<evidence type="ECO:0000256" key="1">
    <source>
        <dbReference type="SAM" id="MobiDB-lite"/>
    </source>
</evidence>
<reference evidence="3" key="1">
    <citation type="journal article" date="2020" name="Fungal Divers.">
        <title>Resolving the Mortierellaceae phylogeny through synthesis of multi-gene phylogenetics and phylogenomics.</title>
        <authorList>
            <person name="Vandepol N."/>
            <person name="Liber J."/>
            <person name="Desiro A."/>
            <person name="Na H."/>
            <person name="Kennedy M."/>
            <person name="Barry K."/>
            <person name="Grigoriev I.V."/>
            <person name="Miller A.N."/>
            <person name="O'Donnell K."/>
            <person name="Stajich J.E."/>
            <person name="Bonito G."/>
        </authorList>
    </citation>
    <scope>NUCLEOTIDE SEQUENCE</scope>
    <source>
        <strain evidence="3">KOD1015</strain>
    </source>
</reference>
<dbReference type="InterPro" id="IPR003892">
    <property type="entry name" value="CUE"/>
</dbReference>
<dbReference type="InterPro" id="IPR013899">
    <property type="entry name" value="DUF1771"/>
</dbReference>
<feature type="domain" description="CUE" evidence="2">
    <location>
        <begin position="272"/>
        <end position="315"/>
    </location>
</feature>
<evidence type="ECO:0000313" key="4">
    <source>
        <dbReference type="Proteomes" id="UP000780801"/>
    </source>
</evidence>
<dbReference type="GO" id="GO:0004519">
    <property type="term" value="F:endonuclease activity"/>
    <property type="evidence" value="ECO:0007669"/>
    <property type="project" value="TreeGrafter"/>
</dbReference>
<dbReference type="GO" id="GO:0043130">
    <property type="term" value="F:ubiquitin binding"/>
    <property type="evidence" value="ECO:0007669"/>
    <property type="project" value="InterPro"/>
</dbReference>